<name>A0A372LB17_9BACI</name>
<comment type="caution">
    <text evidence="1">The sequence shown here is derived from an EMBL/GenBank/DDBJ whole genome shotgun (WGS) entry which is preliminary data.</text>
</comment>
<accession>A0A372LB17</accession>
<evidence type="ECO:0000313" key="2">
    <source>
        <dbReference type="Proteomes" id="UP000262939"/>
    </source>
</evidence>
<evidence type="ECO:0000313" key="1">
    <source>
        <dbReference type="EMBL" id="RFU62973.1"/>
    </source>
</evidence>
<dbReference type="EMBL" id="QVTD01000008">
    <property type="protein sequence ID" value="RFU62973.1"/>
    <property type="molecule type" value="Genomic_DNA"/>
</dbReference>
<dbReference type="Proteomes" id="UP000262939">
    <property type="component" value="Unassembled WGS sequence"/>
</dbReference>
<organism evidence="1 2">
    <name type="scientific">Peribacillus glennii</name>
    <dbReference type="NCBI Taxonomy" id="2303991"/>
    <lineage>
        <taxon>Bacteria</taxon>
        <taxon>Bacillati</taxon>
        <taxon>Bacillota</taxon>
        <taxon>Bacilli</taxon>
        <taxon>Bacillales</taxon>
        <taxon>Bacillaceae</taxon>
        <taxon>Peribacillus</taxon>
    </lineage>
</organism>
<dbReference type="AlphaFoldDB" id="A0A372LB17"/>
<protein>
    <submittedName>
        <fullName evidence="1">Uncharacterized protein</fullName>
    </submittedName>
</protein>
<reference evidence="1 2" key="1">
    <citation type="submission" date="2018-08" db="EMBL/GenBank/DDBJ databases">
        <title>Bacillus chawlae sp. nov., Bacillus glennii sp. nov., and Bacillus saganii sp. nov. Isolated from the Vehicle Assembly Building at Kennedy Space Center where the Viking Spacecraft were Assembled.</title>
        <authorList>
            <person name="Seuylemezian A."/>
            <person name="Vaishampayan P."/>
        </authorList>
    </citation>
    <scope>NUCLEOTIDE SEQUENCE [LARGE SCALE GENOMIC DNA]</scope>
    <source>
        <strain evidence="1 2">V44-8</strain>
    </source>
</reference>
<sequence>MAVFWVAFSGRISSGPPWMPPTPRLSYTPIAKKTFFTMTKWIYENDWGYAKKGSLHSIACSGYGFWGPPLQIGSQSEIVELTIKFSN</sequence>
<keyword evidence="2" id="KW-1185">Reference proteome</keyword>
<gene>
    <name evidence="1" type="ORF">D0466_13600</name>
</gene>
<proteinExistence type="predicted"/>